<gene>
    <name evidence="2" type="ORF">EW146_g5359</name>
</gene>
<dbReference type="EMBL" id="SGPL01000232">
    <property type="protein sequence ID" value="THH15066.1"/>
    <property type="molecule type" value="Genomic_DNA"/>
</dbReference>
<keyword evidence="3" id="KW-1185">Reference proteome</keyword>
<dbReference type="AlphaFoldDB" id="A0A4S4LRQ5"/>
<accession>A0A4S4LRQ5</accession>
<reference evidence="2 3" key="1">
    <citation type="submission" date="2019-02" db="EMBL/GenBank/DDBJ databases">
        <title>Genome sequencing of the rare red list fungi Bondarzewia mesenterica.</title>
        <authorList>
            <person name="Buettner E."/>
            <person name="Kellner H."/>
        </authorList>
    </citation>
    <scope>NUCLEOTIDE SEQUENCE [LARGE SCALE GENOMIC DNA]</scope>
    <source>
        <strain evidence="2 3">DSM 108281</strain>
    </source>
</reference>
<feature type="region of interest" description="Disordered" evidence="1">
    <location>
        <begin position="119"/>
        <end position="146"/>
    </location>
</feature>
<organism evidence="2 3">
    <name type="scientific">Bondarzewia mesenterica</name>
    <dbReference type="NCBI Taxonomy" id="1095465"/>
    <lineage>
        <taxon>Eukaryota</taxon>
        <taxon>Fungi</taxon>
        <taxon>Dikarya</taxon>
        <taxon>Basidiomycota</taxon>
        <taxon>Agaricomycotina</taxon>
        <taxon>Agaricomycetes</taxon>
        <taxon>Russulales</taxon>
        <taxon>Bondarzewiaceae</taxon>
        <taxon>Bondarzewia</taxon>
    </lineage>
</organism>
<dbReference type="Proteomes" id="UP000310158">
    <property type="component" value="Unassembled WGS sequence"/>
</dbReference>
<proteinExistence type="predicted"/>
<evidence type="ECO:0000313" key="3">
    <source>
        <dbReference type="Proteomes" id="UP000310158"/>
    </source>
</evidence>
<feature type="compositionally biased region" description="Basic and acidic residues" evidence="1">
    <location>
        <begin position="121"/>
        <end position="131"/>
    </location>
</feature>
<evidence type="ECO:0000313" key="2">
    <source>
        <dbReference type="EMBL" id="THH15066.1"/>
    </source>
</evidence>
<sequence length="180" mass="20987">MNPNALPPTFTSVYRLFLRASSASVLHHKTATRHLRLLWRPTFREAAKVIRKLQDDHINISERQRCEKWMSRWEQNIDNTLELLYNSSRSRGLPHQLTKNLSFLCFGYQKWQHDQLYGSTRKWDPSPEKHQKGSAPKPGQNIERGQFKAEAWGALEEVARMAEGTAGITLGRMKFVKRRS</sequence>
<name>A0A4S4LRQ5_9AGAM</name>
<protein>
    <submittedName>
        <fullName evidence="2">Uncharacterized protein</fullName>
    </submittedName>
</protein>
<dbReference type="OrthoDB" id="2770090at2759"/>
<evidence type="ECO:0000256" key="1">
    <source>
        <dbReference type="SAM" id="MobiDB-lite"/>
    </source>
</evidence>
<comment type="caution">
    <text evidence="2">The sequence shown here is derived from an EMBL/GenBank/DDBJ whole genome shotgun (WGS) entry which is preliminary data.</text>
</comment>